<proteinExistence type="predicted"/>
<accession>A0A3P7M486</accession>
<name>A0A3P7M486_DIBLA</name>
<dbReference type="AlphaFoldDB" id="A0A3P7M486"/>
<organism evidence="1 2">
    <name type="scientific">Dibothriocephalus latus</name>
    <name type="common">Fish tapeworm</name>
    <name type="synonym">Diphyllobothrium latum</name>
    <dbReference type="NCBI Taxonomy" id="60516"/>
    <lineage>
        <taxon>Eukaryota</taxon>
        <taxon>Metazoa</taxon>
        <taxon>Spiralia</taxon>
        <taxon>Lophotrochozoa</taxon>
        <taxon>Platyhelminthes</taxon>
        <taxon>Cestoda</taxon>
        <taxon>Eucestoda</taxon>
        <taxon>Diphyllobothriidea</taxon>
        <taxon>Diphyllobothriidae</taxon>
        <taxon>Dibothriocephalus</taxon>
    </lineage>
</organism>
<sequence>MRSDKQITAWSDQFDGDERFFVIHTVFGCSVKREVRPETELKELQNFGLSEAISPLIIFASYEWFDGLDCQDLAASGDGAAAESGPPNE</sequence>
<dbReference type="EMBL" id="UYRU01055551">
    <property type="protein sequence ID" value="VDN13091.1"/>
    <property type="molecule type" value="Genomic_DNA"/>
</dbReference>
<protein>
    <submittedName>
        <fullName evidence="1">Uncharacterized protein</fullName>
    </submittedName>
</protein>
<evidence type="ECO:0000313" key="1">
    <source>
        <dbReference type="EMBL" id="VDN13091.1"/>
    </source>
</evidence>
<dbReference type="Proteomes" id="UP000281553">
    <property type="component" value="Unassembled WGS sequence"/>
</dbReference>
<gene>
    <name evidence="1" type="ORF">DILT_LOCUS8922</name>
</gene>
<keyword evidence="2" id="KW-1185">Reference proteome</keyword>
<reference evidence="1 2" key="1">
    <citation type="submission" date="2018-11" db="EMBL/GenBank/DDBJ databases">
        <authorList>
            <consortium name="Pathogen Informatics"/>
        </authorList>
    </citation>
    <scope>NUCLEOTIDE SEQUENCE [LARGE SCALE GENOMIC DNA]</scope>
</reference>
<evidence type="ECO:0000313" key="2">
    <source>
        <dbReference type="Proteomes" id="UP000281553"/>
    </source>
</evidence>